<gene>
    <name evidence="11" type="ORF">AWM75_02835</name>
</gene>
<evidence type="ECO:0000256" key="5">
    <source>
        <dbReference type="ARBA" id="ARBA00022705"/>
    </source>
</evidence>
<keyword evidence="4" id="KW-0548">Nucleotidyltransferase</keyword>
<dbReference type="RefSeq" id="WP_067977981.1">
    <property type="nucleotide sequence ID" value="NZ_CP014163.1"/>
</dbReference>
<feature type="domain" description="DNA polymerase III delta N-terminal" evidence="9">
    <location>
        <begin position="19"/>
        <end position="143"/>
    </location>
</feature>
<evidence type="ECO:0000256" key="8">
    <source>
        <dbReference type="ARBA" id="ARBA00049244"/>
    </source>
</evidence>
<dbReference type="STRING" id="128944.AWM75_02835"/>
<dbReference type="EMBL" id="CP014163">
    <property type="protein sequence ID" value="AMB98997.1"/>
    <property type="molecule type" value="Genomic_DNA"/>
</dbReference>
<evidence type="ECO:0000259" key="9">
    <source>
        <dbReference type="Pfam" id="PF06144"/>
    </source>
</evidence>
<organism evidence="11 12">
    <name type="scientific">Aerococcus urinaehominis</name>
    <dbReference type="NCBI Taxonomy" id="128944"/>
    <lineage>
        <taxon>Bacteria</taxon>
        <taxon>Bacillati</taxon>
        <taxon>Bacillota</taxon>
        <taxon>Bacilli</taxon>
        <taxon>Lactobacillales</taxon>
        <taxon>Aerococcaceae</taxon>
        <taxon>Aerococcus</taxon>
    </lineage>
</organism>
<dbReference type="OrthoDB" id="9775929at2"/>
<dbReference type="SUPFAM" id="SSF48019">
    <property type="entry name" value="post-AAA+ oligomerization domain-like"/>
    <property type="match status" value="1"/>
</dbReference>
<dbReference type="GO" id="GO:0003887">
    <property type="term" value="F:DNA-directed DNA polymerase activity"/>
    <property type="evidence" value="ECO:0007669"/>
    <property type="project" value="UniProtKB-KW"/>
</dbReference>
<evidence type="ECO:0000256" key="6">
    <source>
        <dbReference type="ARBA" id="ARBA00022932"/>
    </source>
</evidence>
<sequence length="343" mass="38783">MDFKTSMAQVAAGQIAPVYTLVGQERYLRDRFEDQLMDQVLKGQVNDFNLTRLDMEEVPLADAMIEANTVSFFPEPRIVWLNNCYFLTGEKVKGGPDHQVDGLLAYLDQPAPDVVLVLSAPYEKLDQRKKITKALKQQAQMVDLGLVPAKQVPAYIQQVAKQAGWQISQPALKDLLDRTRYQLSLALSELDKLALYVGPGQEIDQTAVDQLVATANLDTDIFKLIDFIMQGQPTQALNLYRDLIARKETALGILALLESNFRLYCQVSQLQSLGYDQGTMAKTIGGHPYRIKMASQQIRAYPKEGLMRAYMQLIELDYRIKKGRVGDHLGIEWFILKFCSMSR</sequence>
<dbReference type="InterPro" id="IPR048466">
    <property type="entry name" value="DNA_pol3_delta-like_C"/>
</dbReference>
<evidence type="ECO:0000313" key="12">
    <source>
        <dbReference type="Proteomes" id="UP000062260"/>
    </source>
</evidence>
<dbReference type="Pfam" id="PF21694">
    <property type="entry name" value="DNA_pol3_delta_C"/>
    <property type="match status" value="1"/>
</dbReference>
<dbReference type="Gene3D" id="1.20.272.10">
    <property type="match status" value="1"/>
</dbReference>
<reference evidence="11 12" key="1">
    <citation type="journal article" date="2016" name="Genome Announc.">
        <title>Complete Genome Sequences of Aerococcus christensenii CCUG 28831T, Aerococcus sanguinicola CCUG 43001T, Aerococcus urinae CCUG 36881T, Aerococcus urinaeequi CCUG 28094T, Aerococcus urinaehominis CCUG 42038 BT, and Aerococcus viridans CCUG 4311T.</title>
        <authorList>
            <person name="Carkaci D."/>
            <person name="Dargis R."/>
            <person name="Nielsen X.C."/>
            <person name="Skovgaard O."/>
            <person name="Fuursted K."/>
            <person name="Christensen J.J."/>
        </authorList>
    </citation>
    <scope>NUCLEOTIDE SEQUENCE [LARGE SCALE GENOMIC DNA]</scope>
    <source>
        <strain evidence="11 12">CCUG42038B</strain>
    </source>
</reference>
<evidence type="ECO:0000256" key="4">
    <source>
        <dbReference type="ARBA" id="ARBA00022695"/>
    </source>
</evidence>
<dbReference type="NCBIfam" id="TIGR01128">
    <property type="entry name" value="holA"/>
    <property type="match status" value="1"/>
</dbReference>
<keyword evidence="6" id="KW-0239">DNA-directed DNA polymerase</keyword>
<dbReference type="GO" id="GO:0006261">
    <property type="term" value="P:DNA-templated DNA replication"/>
    <property type="evidence" value="ECO:0007669"/>
    <property type="project" value="TreeGrafter"/>
</dbReference>
<dbReference type="KEGG" id="auh:AWM75_02835"/>
<dbReference type="PANTHER" id="PTHR34388">
    <property type="entry name" value="DNA POLYMERASE III SUBUNIT DELTA"/>
    <property type="match status" value="1"/>
</dbReference>
<name>A0A0X8FKN9_9LACT</name>
<dbReference type="InterPro" id="IPR008921">
    <property type="entry name" value="DNA_pol3_clamp-load_cplx_C"/>
</dbReference>
<comment type="similarity">
    <text evidence="7">Belongs to the DNA polymerase HolA subunit family.</text>
</comment>
<dbReference type="Gene3D" id="3.40.50.300">
    <property type="entry name" value="P-loop containing nucleotide triphosphate hydrolases"/>
    <property type="match status" value="1"/>
</dbReference>
<keyword evidence="3" id="KW-0808">Transferase</keyword>
<accession>A0A0X8FKN9</accession>
<dbReference type="PANTHER" id="PTHR34388:SF1">
    <property type="entry name" value="DNA POLYMERASE III SUBUNIT DELTA"/>
    <property type="match status" value="1"/>
</dbReference>
<evidence type="ECO:0000256" key="2">
    <source>
        <dbReference type="ARBA" id="ARBA00017703"/>
    </source>
</evidence>
<dbReference type="InterPro" id="IPR005790">
    <property type="entry name" value="DNA_polIII_delta"/>
</dbReference>
<dbReference type="Gene3D" id="1.10.8.60">
    <property type="match status" value="1"/>
</dbReference>
<dbReference type="InterPro" id="IPR027417">
    <property type="entry name" value="P-loop_NTPase"/>
</dbReference>
<dbReference type="EC" id="2.7.7.7" evidence="1"/>
<dbReference type="GO" id="GO:0003677">
    <property type="term" value="F:DNA binding"/>
    <property type="evidence" value="ECO:0007669"/>
    <property type="project" value="InterPro"/>
</dbReference>
<reference evidence="12" key="2">
    <citation type="submission" date="2016-01" db="EMBL/GenBank/DDBJ databases">
        <title>Six Aerococcus type strain genome sequencing and assembly using PacBio and Illumina Hiseq.</title>
        <authorList>
            <person name="Carkaci D."/>
            <person name="Dargis R."/>
            <person name="Nielsen X.C."/>
            <person name="Skovgaard O."/>
            <person name="Fuursted K."/>
            <person name="Christensen J.J."/>
        </authorList>
    </citation>
    <scope>NUCLEOTIDE SEQUENCE [LARGE SCALE GENOMIC DNA]</scope>
    <source>
        <strain evidence="12">CCUG42038B</strain>
    </source>
</reference>
<dbReference type="Proteomes" id="UP000062260">
    <property type="component" value="Chromosome"/>
</dbReference>
<dbReference type="AlphaFoldDB" id="A0A0X8FKN9"/>
<evidence type="ECO:0000313" key="11">
    <source>
        <dbReference type="EMBL" id="AMB98997.1"/>
    </source>
</evidence>
<dbReference type="GO" id="GO:0009360">
    <property type="term" value="C:DNA polymerase III complex"/>
    <property type="evidence" value="ECO:0007669"/>
    <property type="project" value="InterPro"/>
</dbReference>
<evidence type="ECO:0000256" key="3">
    <source>
        <dbReference type="ARBA" id="ARBA00022679"/>
    </source>
</evidence>
<evidence type="ECO:0000256" key="1">
    <source>
        <dbReference type="ARBA" id="ARBA00012417"/>
    </source>
</evidence>
<evidence type="ECO:0000256" key="7">
    <source>
        <dbReference type="ARBA" id="ARBA00034754"/>
    </source>
</evidence>
<proteinExistence type="inferred from homology"/>
<protein>
    <recommendedName>
        <fullName evidence="2">DNA polymerase III subunit delta</fullName>
        <ecNumber evidence="1">2.7.7.7</ecNumber>
    </recommendedName>
</protein>
<dbReference type="Pfam" id="PF06144">
    <property type="entry name" value="DNA_pol3_delta"/>
    <property type="match status" value="1"/>
</dbReference>
<comment type="catalytic activity">
    <reaction evidence="8">
        <text>DNA(n) + a 2'-deoxyribonucleoside 5'-triphosphate = DNA(n+1) + diphosphate</text>
        <dbReference type="Rhea" id="RHEA:22508"/>
        <dbReference type="Rhea" id="RHEA-COMP:17339"/>
        <dbReference type="Rhea" id="RHEA-COMP:17340"/>
        <dbReference type="ChEBI" id="CHEBI:33019"/>
        <dbReference type="ChEBI" id="CHEBI:61560"/>
        <dbReference type="ChEBI" id="CHEBI:173112"/>
        <dbReference type="EC" id="2.7.7.7"/>
    </reaction>
</comment>
<dbReference type="InterPro" id="IPR010372">
    <property type="entry name" value="DNA_pol3_delta_N"/>
</dbReference>
<dbReference type="SUPFAM" id="SSF52540">
    <property type="entry name" value="P-loop containing nucleoside triphosphate hydrolases"/>
    <property type="match status" value="1"/>
</dbReference>
<feature type="domain" description="DNA polymerase III delta subunit-like C-terminal" evidence="10">
    <location>
        <begin position="219"/>
        <end position="338"/>
    </location>
</feature>
<keyword evidence="12" id="KW-1185">Reference proteome</keyword>
<evidence type="ECO:0000259" key="10">
    <source>
        <dbReference type="Pfam" id="PF21694"/>
    </source>
</evidence>
<keyword evidence="5" id="KW-0235">DNA replication</keyword>